<keyword evidence="2" id="KW-0689">Ribosomal protein</keyword>
<gene>
    <name evidence="6" type="primary">yugI_2</name>
    <name evidence="6" type="ORF">LAS9267_01452</name>
    <name evidence="7" type="ORF">QBD03_02395</name>
</gene>
<name>A0A094XWR5_LATSK</name>
<dbReference type="SUPFAM" id="SSF50249">
    <property type="entry name" value="Nucleic acid-binding proteins"/>
    <property type="match status" value="1"/>
</dbReference>
<dbReference type="InterPro" id="IPR003029">
    <property type="entry name" value="S1_domain"/>
</dbReference>
<dbReference type="GO" id="GO:0005840">
    <property type="term" value="C:ribosome"/>
    <property type="evidence" value="ECO:0007669"/>
    <property type="project" value="UniProtKB-KW"/>
</dbReference>
<evidence type="ECO:0000256" key="3">
    <source>
        <dbReference type="ARBA" id="ARBA00023274"/>
    </source>
</evidence>
<keyword evidence="3" id="KW-0687">Ribonucleoprotein</keyword>
<dbReference type="PROSITE" id="PS50126">
    <property type="entry name" value="S1"/>
    <property type="match status" value="1"/>
</dbReference>
<evidence type="ECO:0000256" key="1">
    <source>
        <dbReference type="ARBA" id="ARBA00006767"/>
    </source>
</evidence>
<evidence type="ECO:0000259" key="5">
    <source>
        <dbReference type="PROSITE" id="PS50126"/>
    </source>
</evidence>
<evidence type="ECO:0000313" key="6">
    <source>
        <dbReference type="EMBL" id="SPE21759.1"/>
    </source>
</evidence>
<dbReference type="RefSeq" id="WP_016264689.1">
    <property type="nucleotide sequence ID" value="NZ_BJLN01000004.1"/>
</dbReference>
<sequence>MVYRIGQKVTGTVTGIQPYGVFVALDESVQGLIHISECGHGFVKALDEQFTVGQQLEVLVLDVDEYTHKISLSLRALHKAQDLLPQRAKKHYWTNRRIQTGFAPIAERLPGWTKAAIEELNQRGK</sequence>
<dbReference type="GeneID" id="57133264"/>
<dbReference type="PANTHER" id="PTHR10724:SF7">
    <property type="entry name" value="SMALL RIBOSOMAL SUBUNIT PROTEIN BS1C"/>
    <property type="match status" value="1"/>
</dbReference>
<dbReference type="PRINTS" id="PR00681">
    <property type="entry name" value="RIBOSOMALS1"/>
</dbReference>
<evidence type="ECO:0000256" key="2">
    <source>
        <dbReference type="ARBA" id="ARBA00022980"/>
    </source>
</evidence>
<dbReference type="Pfam" id="PF00575">
    <property type="entry name" value="S1"/>
    <property type="match status" value="1"/>
</dbReference>
<evidence type="ECO:0000313" key="7">
    <source>
        <dbReference type="EMBL" id="WGI19612.1"/>
    </source>
</evidence>
<dbReference type="Proteomes" id="UP001179858">
    <property type="component" value="Chromosome"/>
</dbReference>
<dbReference type="FunFam" id="2.40.50.140:FF:000103">
    <property type="entry name" value="protein RRP5 homolog"/>
    <property type="match status" value="1"/>
</dbReference>
<dbReference type="InterPro" id="IPR035104">
    <property type="entry name" value="Ribosomal_protein_S1-like"/>
</dbReference>
<dbReference type="Proteomes" id="UP000239650">
    <property type="component" value="Unassembled WGS sequence"/>
</dbReference>
<dbReference type="GO" id="GO:0003729">
    <property type="term" value="F:mRNA binding"/>
    <property type="evidence" value="ECO:0007669"/>
    <property type="project" value="TreeGrafter"/>
</dbReference>
<protein>
    <submittedName>
        <fullName evidence="7">CvfD/Ygs/GSP13 family RNA-binding post-transcriptional regulator</fullName>
    </submittedName>
    <submittedName>
        <fullName evidence="6">General stress protein 13</fullName>
    </submittedName>
</protein>
<reference evidence="7" key="2">
    <citation type="submission" date="2023-04" db="EMBL/GenBank/DDBJ databases">
        <title>Novel strain of Lactilactobacillus sakei and use thereof.</title>
        <authorList>
            <person name="Kim S.Y."/>
        </authorList>
    </citation>
    <scope>NUCLEOTIDE SEQUENCE</scope>
    <source>
        <strain evidence="7">HUP1</strain>
    </source>
</reference>
<dbReference type="SMART" id="SM00316">
    <property type="entry name" value="S1"/>
    <property type="match status" value="1"/>
</dbReference>
<organism evidence="6 8">
    <name type="scientific">Latilactobacillus sakei</name>
    <name type="common">Lactobacillus sakei</name>
    <dbReference type="NCBI Taxonomy" id="1599"/>
    <lineage>
        <taxon>Bacteria</taxon>
        <taxon>Bacillati</taxon>
        <taxon>Bacillota</taxon>
        <taxon>Bacilli</taxon>
        <taxon>Lactobacillales</taxon>
        <taxon>Lactobacillaceae</taxon>
        <taxon>Latilactobacillus</taxon>
    </lineage>
</organism>
<dbReference type="Gene3D" id="2.40.50.140">
    <property type="entry name" value="Nucleic acid-binding proteins"/>
    <property type="match status" value="1"/>
</dbReference>
<proteinExistence type="inferred from homology"/>
<dbReference type="GO" id="GO:0003735">
    <property type="term" value="F:structural constituent of ribosome"/>
    <property type="evidence" value="ECO:0007669"/>
    <property type="project" value="TreeGrafter"/>
</dbReference>
<evidence type="ECO:0000313" key="8">
    <source>
        <dbReference type="Proteomes" id="UP000239650"/>
    </source>
</evidence>
<comment type="similarity">
    <text evidence="1">Belongs to the bacterial ribosomal protein bS1 family.</text>
</comment>
<dbReference type="EMBL" id="CP122959">
    <property type="protein sequence ID" value="WGI19612.1"/>
    <property type="molecule type" value="Genomic_DNA"/>
</dbReference>
<dbReference type="NCBIfam" id="NF040579">
    <property type="entry name" value="S1_dom_CvfD"/>
    <property type="match status" value="1"/>
</dbReference>
<accession>A0A094XWR5</accession>
<dbReference type="PANTHER" id="PTHR10724">
    <property type="entry name" value="30S RIBOSOMAL PROTEIN S1"/>
    <property type="match status" value="1"/>
</dbReference>
<dbReference type="GO" id="GO:0006412">
    <property type="term" value="P:translation"/>
    <property type="evidence" value="ECO:0007669"/>
    <property type="project" value="TreeGrafter"/>
</dbReference>
<evidence type="ECO:0000256" key="4">
    <source>
        <dbReference type="ARBA" id="ARBA00025604"/>
    </source>
</evidence>
<dbReference type="AlphaFoldDB" id="A0A094XWR5"/>
<dbReference type="EMBL" id="OKRC01000007">
    <property type="protein sequence ID" value="SPE21759.1"/>
    <property type="molecule type" value="Genomic_DNA"/>
</dbReference>
<comment type="function">
    <text evidence="4">Binds mRNA; thus facilitating recognition of the initiation point. It is needed to translate mRNA with a short Shine-Dalgarno (SD) purine-rich sequence.</text>
</comment>
<dbReference type="InterPro" id="IPR012340">
    <property type="entry name" value="NA-bd_OB-fold"/>
</dbReference>
<reference evidence="6 8" key="1">
    <citation type="submission" date="2018-02" db="EMBL/GenBank/DDBJ databases">
        <authorList>
            <person name="Rodrigo-Torres L."/>
            <person name="Arahal R. D."/>
            <person name="Lucena T."/>
        </authorList>
    </citation>
    <scope>NUCLEOTIDE SEQUENCE [LARGE SCALE GENOMIC DNA]</scope>
    <source>
        <strain evidence="6 8">CECT 9267</strain>
    </source>
</reference>
<dbReference type="InterPro" id="IPR050437">
    <property type="entry name" value="Ribos_protein_bS1-like"/>
</dbReference>
<feature type="domain" description="S1 motif" evidence="5">
    <location>
        <begin position="6"/>
        <end position="75"/>
    </location>
</feature>
<dbReference type="GO" id="GO:1990904">
    <property type="term" value="C:ribonucleoprotein complex"/>
    <property type="evidence" value="ECO:0007669"/>
    <property type="project" value="UniProtKB-KW"/>
</dbReference>